<protein>
    <submittedName>
        <fullName evidence="5">AraC family transcriptional regulator</fullName>
    </submittedName>
</protein>
<evidence type="ECO:0000256" key="2">
    <source>
        <dbReference type="ARBA" id="ARBA00023125"/>
    </source>
</evidence>
<dbReference type="PRINTS" id="PR00032">
    <property type="entry name" value="HTHARAC"/>
</dbReference>
<dbReference type="InterPro" id="IPR020449">
    <property type="entry name" value="Tscrpt_reg_AraC-type_HTH"/>
</dbReference>
<dbReference type="PANTHER" id="PTHR43280">
    <property type="entry name" value="ARAC-FAMILY TRANSCRIPTIONAL REGULATOR"/>
    <property type="match status" value="1"/>
</dbReference>
<keyword evidence="3" id="KW-0804">Transcription</keyword>
<dbReference type="SMART" id="SM00342">
    <property type="entry name" value="HTH_ARAC"/>
    <property type="match status" value="1"/>
</dbReference>
<keyword evidence="2" id="KW-0238">DNA-binding</keyword>
<organism evidence="5 6">
    <name type="scientific">Marseilla massiliensis</name>
    <dbReference type="NCBI Taxonomy" id="1841864"/>
    <lineage>
        <taxon>Bacteria</taxon>
        <taxon>Pseudomonadati</taxon>
        <taxon>Bacteroidota</taxon>
        <taxon>Bacteroidia</taxon>
        <taxon>Bacteroidales</taxon>
        <taxon>Prevotellaceae</taxon>
        <taxon>Marseilla</taxon>
    </lineage>
</organism>
<dbReference type="InterPro" id="IPR018060">
    <property type="entry name" value="HTH_AraC"/>
</dbReference>
<dbReference type="RefSeq" id="WP_205107167.1">
    <property type="nucleotide sequence ID" value="NZ_JACJJL010000002.1"/>
</dbReference>
<evidence type="ECO:0000313" key="5">
    <source>
        <dbReference type="EMBL" id="MBM6660412.1"/>
    </source>
</evidence>
<reference evidence="5 6" key="1">
    <citation type="journal article" date="2021" name="Sci. Rep.">
        <title>The distribution of antibiotic resistance genes in chicken gut microbiota commensals.</title>
        <authorList>
            <person name="Juricova H."/>
            <person name="Matiasovicova J."/>
            <person name="Kubasova T."/>
            <person name="Cejkova D."/>
            <person name="Rychlik I."/>
        </authorList>
    </citation>
    <scope>NUCLEOTIDE SEQUENCE [LARGE SCALE GENOMIC DNA]</scope>
    <source>
        <strain evidence="5 6">An819</strain>
    </source>
</reference>
<dbReference type="AlphaFoldDB" id="A0A938WKD7"/>
<keyword evidence="1" id="KW-0805">Transcription regulation</keyword>
<feature type="domain" description="HTH araC/xylS-type" evidence="4">
    <location>
        <begin position="177"/>
        <end position="275"/>
    </location>
</feature>
<gene>
    <name evidence="5" type="ORF">H6B30_01340</name>
</gene>
<dbReference type="PANTHER" id="PTHR43280:SF32">
    <property type="entry name" value="TRANSCRIPTIONAL REGULATORY PROTEIN"/>
    <property type="match status" value="1"/>
</dbReference>
<name>A0A938WKD7_9BACT</name>
<sequence length="278" mass="31953">MENEFYRMLDIDQLLANYATVSENKCGFFLCRRGSADLLLNNKSFHVEAGMMCIYTPYTFIRIVQHSPDIGGCLMEGGLDAIQPALSDIHIADRLHIRSHPCVRLGDAQVARIEELFNTIGNRTALARESCSPRSARLRGMVVQSLLQAFCLEVLDIYFNCAPVEEQPQDCEERIFNRFFMSVFRNCERERAVSYYANEQSLSPNYLSSVIKSHSDRTAMQWIETLTILKAKHSLRFTKLTIKEIAYKMHFPDQSVFGRYFKKHCGMSPSDYRNKAAE</sequence>
<dbReference type="SUPFAM" id="SSF46689">
    <property type="entry name" value="Homeodomain-like"/>
    <property type="match status" value="1"/>
</dbReference>
<dbReference type="Gene3D" id="1.10.10.60">
    <property type="entry name" value="Homeodomain-like"/>
    <property type="match status" value="1"/>
</dbReference>
<dbReference type="PROSITE" id="PS01124">
    <property type="entry name" value="HTH_ARAC_FAMILY_2"/>
    <property type="match status" value="1"/>
</dbReference>
<evidence type="ECO:0000313" key="6">
    <source>
        <dbReference type="Proteomes" id="UP000764045"/>
    </source>
</evidence>
<evidence type="ECO:0000256" key="3">
    <source>
        <dbReference type="ARBA" id="ARBA00023163"/>
    </source>
</evidence>
<dbReference type="Pfam" id="PF12833">
    <property type="entry name" value="HTH_18"/>
    <property type="match status" value="1"/>
</dbReference>
<accession>A0A938WKD7</accession>
<evidence type="ECO:0000256" key="1">
    <source>
        <dbReference type="ARBA" id="ARBA00023015"/>
    </source>
</evidence>
<comment type="caution">
    <text evidence="5">The sequence shown here is derived from an EMBL/GenBank/DDBJ whole genome shotgun (WGS) entry which is preliminary data.</text>
</comment>
<proteinExistence type="predicted"/>
<dbReference type="EMBL" id="JACJJL010000002">
    <property type="protein sequence ID" value="MBM6660412.1"/>
    <property type="molecule type" value="Genomic_DNA"/>
</dbReference>
<dbReference type="Proteomes" id="UP000764045">
    <property type="component" value="Unassembled WGS sequence"/>
</dbReference>
<evidence type="ECO:0000259" key="4">
    <source>
        <dbReference type="PROSITE" id="PS01124"/>
    </source>
</evidence>
<dbReference type="InterPro" id="IPR009057">
    <property type="entry name" value="Homeodomain-like_sf"/>
</dbReference>
<dbReference type="GO" id="GO:0043565">
    <property type="term" value="F:sequence-specific DNA binding"/>
    <property type="evidence" value="ECO:0007669"/>
    <property type="project" value="InterPro"/>
</dbReference>
<dbReference type="GO" id="GO:0003700">
    <property type="term" value="F:DNA-binding transcription factor activity"/>
    <property type="evidence" value="ECO:0007669"/>
    <property type="project" value="InterPro"/>
</dbReference>
<keyword evidence="6" id="KW-1185">Reference proteome</keyword>